<evidence type="ECO:0000313" key="4">
    <source>
        <dbReference type="Proteomes" id="UP001139502"/>
    </source>
</evidence>
<dbReference type="InterPro" id="IPR013785">
    <property type="entry name" value="Aldolase_TIM"/>
</dbReference>
<dbReference type="Pfam" id="PF03537">
    <property type="entry name" value="Glyco_hydro_114"/>
    <property type="match status" value="1"/>
</dbReference>
<dbReference type="SUPFAM" id="SSF51445">
    <property type="entry name" value="(Trans)glycosidases"/>
    <property type="match status" value="1"/>
</dbReference>
<dbReference type="InterPro" id="IPR017853">
    <property type="entry name" value="GH"/>
</dbReference>
<feature type="region of interest" description="Disordered" evidence="1">
    <location>
        <begin position="1"/>
        <end position="56"/>
    </location>
</feature>
<feature type="compositionally biased region" description="Low complexity" evidence="1">
    <location>
        <begin position="1"/>
        <end position="32"/>
    </location>
</feature>
<dbReference type="EMBL" id="JANAFB010000052">
    <property type="protein sequence ID" value="MCP3427104.1"/>
    <property type="molecule type" value="Genomic_DNA"/>
</dbReference>
<evidence type="ECO:0000259" key="2">
    <source>
        <dbReference type="Pfam" id="PF03537"/>
    </source>
</evidence>
<keyword evidence="4" id="KW-1185">Reference proteome</keyword>
<gene>
    <name evidence="3" type="ORF">NBM05_14060</name>
</gene>
<dbReference type="Proteomes" id="UP001139502">
    <property type="component" value="Unassembled WGS sequence"/>
</dbReference>
<reference evidence="3" key="1">
    <citation type="submission" date="2022-06" db="EMBL/GenBank/DDBJ databases">
        <title>Rothia sp. isolated from sandalwood seedling.</title>
        <authorList>
            <person name="Tuikhar N."/>
            <person name="Kirdat K."/>
            <person name="Thorat V."/>
            <person name="Swetha P."/>
            <person name="Padma S."/>
            <person name="Sundararaj R."/>
            <person name="Yadav A."/>
        </authorList>
    </citation>
    <scope>NUCLEOTIDE SEQUENCE</scope>
    <source>
        <strain evidence="3">AR01</strain>
    </source>
</reference>
<evidence type="ECO:0000313" key="3">
    <source>
        <dbReference type="EMBL" id="MCP3427104.1"/>
    </source>
</evidence>
<dbReference type="InterPro" id="IPR004352">
    <property type="entry name" value="GH114_TIM-barrel"/>
</dbReference>
<dbReference type="Gene3D" id="3.20.20.70">
    <property type="entry name" value="Aldolase class I"/>
    <property type="match status" value="1"/>
</dbReference>
<accession>A0A9X2KJP8</accession>
<dbReference type="RefSeq" id="WP_254168740.1">
    <property type="nucleotide sequence ID" value="NZ_JANAFB010000052.1"/>
</dbReference>
<dbReference type="PANTHER" id="PTHR35273:SF2">
    <property type="entry name" value="ALPHA-GALACTOSIDASE"/>
    <property type="match status" value="1"/>
</dbReference>
<feature type="domain" description="Glycoside-hydrolase family GH114 TIM-barrel" evidence="2">
    <location>
        <begin position="33"/>
        <end position="250"/>
    </location>
</feature>
<comment type="caution">
    <text evidence="3">The sequence shown here is derived from an EMBL/GenBank/DDBJ whole genome shotgun (WGS) entry which is preliminary data.</text>
</comment>
<sequence>MSPVPATSDSTSPAPAASAADGSPTAPPAGAAFDYQLGGPYDPPGGATTVVRDRTAPPAGRGYDVCYVNGFQTQPGESSRWLEERPDLVLRDRDGEPLADPGWPDEYLLDTSTAGKRERIADVVGPWIEGCARDGYDAVEVDNLDSHLRSEGALTAEDNEALAALLVEAAHRSGLAIAQKNAVEQSARLRALGFDFAITESCRAFDECDAAADAYPVVLDVEYTDELGRDGFTSACEGSGPAVPTILRDPELLLAGRSGHVYESCPASG</sequence>
<evidence type="ECO:0000256" key="1">
    <source>
        <dbReference type="SAM" id="MobiDB-lite"/>
    </source>
</evidence>
<proteinExistence type="predicted"/>
<name>A0A9X2KJP8_9MICC</name>
<dbReference type="AlphaFoldDB" id="A0A9X2KJP8"/>
<protein>
    <submittedName>
        <fullName evidence="3">Endo alpha-1,4 polygalactosaminidase</fullName>
    </submittedName>
</protein>
<dbReference type="PANTHER" id="PTHR35273">
    <property type="entry name" value="ALPHA-1,4 POLYGALACTOSAMINIDASE, PUTATIVE (AFU_ORTHOLOGUE AFUA_3G07890)-RELATED"/>
    <property type="match status" value="1"/>
</dbReference>
<organism evidence="3 4">
    <name type="scientific">Rothia santali</name>
    <dbReference type="NCBI Taxonomy" id="2949643"/>
    <lineage>
        <taxon>Bacteria</taxon>
        <taxon>Bacillati</taxon>
        <taxon>Actinomycetota</taxon>
        <taxon>Actinomycetes</taxon>
        <taxon>Micrococcales</taxon>
        <taxon>Micrococcaceae</taxon>
        <taxon>Rothia</taxon>
    </lineage>
</organism>